<keyword evidence="10 13" id="KW-1133">Transmembrane helix</keyword>
<comment type="pathway">
    <text evidence="3">Protein modification; protein glycosylation.</text>
</comment>
<keyword evidence="15" id="KW-1185">Reference proteome</keyword>
<reference evidence="14" key="1">
    <citation type="journal article" date="2023" name="Plant J.">
        <title>The genome of the king protea, Protea cynaroides.</title>
        <authorList>
            <person name="Chang J."/>
            <person name="Duong T.A."/>
            <person name="Schoeman C."/>
            <person name="Ma X."/>
            <person name="Roodt D."/>
            <person name="Barker N."/>
            <person name="Li Z."/>
            <person name="Van de Peer Y."/>
            <person name="Mizrachi E."/>
        </authorList>
    </citation>
    <scope>NUCLEOTIDE SEQUENCE</scope>
    <source>
        <tissue evidence="14">Young leaves</tissue>
    </source>
</reference>
<dbReference type="EC" id="2.5.1.87" evidence="5"/>
<evidence type="ECO:0000256" key="13">
    <source>
        <dbReference type="SAM" id="Phobius"/>
    </source>
</evidence>
<comment type="subcellular location">
    <subcellularLocation>
        <location evidence="2">Endoplasmic reticulum membrane</location>
    </subcellularLocation>
</comment>
<dbReference type="Proteomes" id="UP001141806">
    <property type="component" value="Unassembled WGS sequence"/>
</dbReference>
<dbReference type="Gene3D" id="3.40.1180.10">
    <property type="entry name" value="Decaprenyl diphosphate synthase-like"/>
    <property type="match status" value="1"/>
</dbReference>
<keyword evidence="11 13" id="KW-0472">Membrane</keyword>
<dbReference type="OrthoDB" id="19639at2759"/>
<evidence type="ECO:0000256" key="2">
    <source>
        <dbReference type="ARBA" id="ARBA00004586"/>
    </source>
</evidence>
<evidence type="ECO:0000256" key="11">
    <source>
        <dbReference type="ARBA" id="ARBA00023136"/>
    </source>
</evidence>
<dbReference type="GO" id="GO:1904423">
    <property type="term" value="C:dehydrodolichyl diphosphate synthase complex"/>
    <property type="evidence" value="ECO:0007669"/>
    <property type="project" value="InterPro"/>
</dbReference>
<evidence type="ECO:0000256" key="4">
    <source>
        <dbReference type="ARBA" id="ARBA00005432"/>
    </source>
</evidence>
<dbReference type="PANTHER" id="PTHR21528">
    <property type="entry name" value="DEHYDRODOLICHYL DIPHOSPHATE SYNTHASE COMPLEX SUBUNIT NUS1"/>
    <property type="match status" value="1"/>
</dbReference>
<dbReference type="EMBL" id="JAMYWD010000008">
    <property type="protein sequence ID" value="KAJ4963554.1"/>
    <property type="molecule type" value="Genomic_DNA"/>
</dbReference>
<comment type="similarity">
    <text evidence="4">Belongs to the UPP synthase family.</text>
</comment>
<comment type="cofactor">
    <cofactor evidence="1">
        <name>Mg(2+)</name>
        <dbReference type="ChEBI" id="CHEBI:18420"/>
    </cofactor>
</comment>
<keyword evidence="9" id="KW-0460">Magnesium</keyword>
<evidence type="ECO:0000256" key="9">
    <source>
        <dbReference type="ARBA" id="ARBA00022842"/>
    </source>
</evidence>
<dbReference type="GO" id="GO:0005789">
    <property type="term" value="C:endoplasmic reticulum membrane"/>
    <property type="evidence" value="ECO:0007669"/>
    <property type="project" value="UniProtKB-SubCell"/>
</dbReference>
<evidence type="ECO:0000256" key="10">
    <source>
        <dbReference type="ARBA" id="ARBA00022989"/>
    </source>
</evidence>
<dbReference type="InterPro" id="IPR038887">
    <property type="entry name" value="Nus1/NgBR"/>
</dbReference>
<comment type="caution">
    <text evidence="14">The sequence shown here is derived from an EMBL/GenBank/DDBJ whole genome shotgun (WGS) entry which is preliminary data.</text>
</comment>
<dbReference type="InterPro" id="IPR036424">
    <property type="entry name" value="UPP_synth-like_sf"/>
</dbReference>
<protein>
    <recommendedName>
        <fullName evidence="5">ditrans,polycis-polyprenyl diphosphate synthase [(2E,6E)-farnesyldiphosphate specific]</fullName>
        <ecNumber evidence="5">2.5.1.87</ecNumber>
    </recommendedName>
</protein>
<accession>A0A9Q0HD07</accession>
<evidence type="ECO:0000256" key="7">
    <source>
        <dbReference type="ARBA" id="ARBA00022692"/>
    </source>
</evidence>
<dbReference type="AlphaFoldDB" id="A0A9Q0HD07"/>
<evidence type="ECO:0000313" key="15">
    <source>
        <dbReference type="Proteomes" id="UP001141806"/>
    </source>
</evidence>
<dbReference type="SUPFAM" id="SSF64005">
    <property type="entry name" value="Undecaprenyl diphosphate synthase"/>
    <property type="match status" value="1"/>
</dbReference>
<evidence type="ECO:0000256" key="3">
    <source>
        <dbReference type="ARBA" id="ARBA00004922"/>
    </source>
</evidence>
<evidence type="ECO:0000256" key="8">
    <source>
        <dbReference type="ARBA" id="ARBA00022824"/>
    </source>
</evidence>
<name>A0A9Q0HD07_9MAGN</name>
<dbReference type="PANTHER" id="PTHR21528:SF0">
    <property type="entry name" value="DEHYDRODOLICHYL DIPHOSPHATE SYNTHASE COMPLEX SUBUNIT NUS1"/>
    <property type="match status" value="1"/>
</dbReference>
<evidence type="ECO:0000256" key="6">
    <source>
        <dbReference type="ARBA" id="ARBA00022679"/>
    </source>
</evidence>
<feature type="transmembrane region" description="Helical" evidence="13">
    <location>
        <begin position="141"/>
        <end position="163"/>
    </location>
</feature>
<keyword evidence="8" id="KW-0256">Endoplasmic reticulum</keyword>
<organism evidence="14 15">
    <name type="scientific">Protea cynaroides</name>
    <dbReference type="NCBI Taxonomy" id="273540"/>
    <lineage>
        <taxon>Eukaryota</taxon>
        <taxon>Viridiplantae</taxon>
        <taxon>Streptophyta</taxon>
        <taxon>Embryophyta</taxon>
        <taxon>Tracheophyta</taxon>
        <taxon>Spermatophyta</taxon>
        <taxon>Magnoliopsida</taxon>
        <taxon>Proteales</taxon>
        <taxon>Proteaceae</taxon>
        <taxon>Protea</taxon>
    </lineage>
</organism>
<evidence type="ECO:0000256" key="1">
    <source>
        <dbReference type="ARBA" id="ARBA00001946"/>
    </source>
</evidence>
<evidence type="ECO:0000256" key="12">
    <source>
        <dbReference type="ARBA" id="ARBA00047353"/>
    </source>
</evidence>
<dbReference type="GO" id="GO:0045547">
    <property type="term" value="F:ditrans,polycis-polyprenyl diphosphate synthase [(2E,6E)-farnesyl diphosphate specific] activity"/>
    <property type="evidence" value="ECO:0007669"/>
    <property type="project" value="UniProtKB-EC"/>
</dbReference>
<comment type="catalytic activity">
    <reaction evidence="12">
        <text>n isopentenyl diphosphate + (2E,6E)-farnesyl diphosphate = a di-trans,poly-cis-polyprenyl diphosphate + n diphosphate</text>
        <dbReference type="Rhea" id="RHEA:53008"/>
        <dbReference type="Rhea" id="RHEA-COMP:19494"/>
        <dbReference type="ChEBI" id="CHEBI:33019"/>
        <dbReference type="ChEBI" id="CHEBI:128769"/>
        <dbReference type="ChEBI" id="CHEBI:136960"/>
        <dbReference type="ChEBI" id="CHEBI:175763"/>
        <dbReference type="EC" id="2.5.1.87"/>
    </reaction>
</comment>
<proteinExistence type="inferred from homology"/>
<gene>
    <name evidence="14" type="ORF">NE237_023493</name>
</gene>
<evidence type="ECO:0000313" key="14">
    <source>
        <dbReference type="EMBL" id="KAJ4963554.1"/>
    </source>
</evidence>
<sequence>MDKETTKLLVYESIDNREAFEHGSSLLIRKPRSSHKAQMLHSIYHPTTNEITSKKTKRHIAEFGEWKTLNLRQQRRDCEVGLNESFGSEESRERKPRKLQETLNETMMNGFMDLGSKILRVLRSVVHTSCVQNLFKLLLRLLWNLLHLSISIWYLGLGIALILQSYLMSSRLLKKNGVLNLSNLRYLAIVVDSEEARHTLRIVELLCWLSAIGVKHVCLYDMEGVLKESKEVILKELGDVRPLEITDERRLFLERKHIVLEFVSFSDGKEGVAKAASFLCSKYLKGASRGGEQELVFSEPEMTNALRAVGVGGPEPDLLLVYGPTKCHLGFPAWRLRYTEIIHMGSLKSMKYGAIVKSIRKFTMVKQNYGS</sequence>
<keyword evidence="6" id="KW-0808">Transferase</keyword>
<keyword evidence="7 13" id="KW-0812">Transmembrane</keyword>
<evidence type="ECO:0000256" key="5">
    <source>
        <dbReference type="ARBA" id="ARBA00012596"/>
    </source>
</evidence>